<keyword evidence="4" id="KW-1185">Reference proteome</keyword>
<protein>
    <submittedName>
        <fullName evidence="3">Uncharacterized protein</fullName>
    </submittedName>
</protein>
<evidence type="ECO:0000256" key="2">
    <source>
        <dbReference type="SAM" id="Phobius"/>
    </source>
</evidence>
<feature type="compositionally biased region" description="Gly residues" evidence="1">
    <location>
        <begin position="36"/>
        <end position="50"/>
    </location>
</feature>
<feature type="region of interest" description="Disordered" evidence="1">
    <location>
        <begin position="28"/>
        <end position="53"/>
    </location>
</feature>
<feature type="transmembrane region" description="Helical" evidence="2">
    <location>
        <begin position="69"/>
        <end position="88"/>
    </location>
</feature>
<name>A0AAV6Z4J6_ENGPU</name>
<organism evidence="3 4">
    <name type="scientific">Engystomops pustulosus</name>
    <name type="common">Tungara frog</name>
    <name type="synonym">Physalaemus pustulosus</name>
    <dbReference type="NCBI Taxonomy" id="76066"/>
    <lineage>
        <taxon>Eukaryota</taxon>
        <taxon>Metazoa</taxon>
        <taxon>Chordata</taxon>
        <taxon>Craniata</taxon>
        <taxon>Vertebrata</taxon>
        <taxon>Euteleostomi</taxon>
        <taxon>Amphibia</taxon>
        <taxon>Batrachia</taxon>
        <taxon>Anura</taxon>
        <taxon>Neobatrachia</taxon>
        <taxon>Hyloidea</taxon>
        <taxon>Leptodactylidae</taxon>
        <taxon>Leiuperinae</taxon>
        <taxon>Engystomops</taxon>
    </lineage>
</organism>
<comment type="caution">
    <text evidence="3">The sequence shown here is derived from an EMBL/GenBank/DDBJ whole genome shotgun (WGS) entry which is preliminary data.</text>
</comment>
<accession>A0AAV6Z4J6</accession>
<keyword evidence="2" id="KW-1133">Transmembrane helix</keyword>
<evidence type="ECO:0000313" key="3">
    <source>
        <dbReference type="EMBL" id="KAG8540838.1"/>
    </source>
</evidence>
<reference evidence="3" key="1">
    <citation type="thesis" date="2020" institute="ProQuest LLC" country="789 East Eisenhower Parkway, Ann Arbor, MI, USA">
        <title>Comparative Genomics and Chromosome Evolution.</title>
        <authorList>
            <person name="Mudd A.B."/>
        </authorList>
    </citation>
    <scope>NUCLEOTIDE SEQUENCE</scope>
    <source>
        <strain evidence="3">237g6f4</strain>
        <tissue evidence="3">Blood</tissue>
    </source>
</reference>
<keyword evidence="2" id="KW-0472">Membrane</keyword>
<evidence type="ECO:0000256" key="1">
    <source>
        <dbReference type="SAM" id="MobiDB-lite"/>
    </source>
</evidence>
<dbReference type="EMBL" id="WNYA01009176">
    <property type="protein sequence ID" value="KAG8540838.1"/>
    <property type="molecule type" value="Genomic_DNA"/>
</dbReference>
<proteinExistence type="predicted"/>
<sequence>MICTKWSREKARLLARNTNSITEQATAAKTLDGEEGGGWGHATGDSPGGDGKLRRDLSWRGRVPHNYDIFVFSLSGLMGLQILCSILRDVFYLPIFMV</sequence>
<evidence type="ECO:0000313" key="4">
    <source>
        <dbReference type="Proteomes" id="UP000824782"/>
    </source>
</evidence>
<dbReference type="AlphaFoldDB" id="A0AAV6Z4J6"/>
<keyword evidence="2" id="KW-0812">Transmembrane</keyword>
<gene>
    <name evidence="3" type="ORF">GDO81_030219</name>
</gene>
<dbReference type="Proteomes" id="UP000824782">
    <property type="component" value="Unassembled WGS sequence"/>
</dbReference>